<dbReference type="RefSeq" id="WP_183374892.1">
    <property type="nucleotide sequence ID" value="NZ_CBCSFZ010000016.1"/>
</dbReference>
<gene>
    <name evidence="1" type="ORF">FHX50_000916</name>
</gene>
<dbReference type="Proteomes" id="UP000568050">
    <property type="component" value="Unassembled WGS sequence"/>
</dbReference>
<reference evidence="1 2" key="1">
    <citation type="submission" date="2020-08" db="EMBL/GenBank/DDBJ databases">
        <title>Sequencing the genomes of 1000 actinobacteria strains.</title>
        <authorList>
            <person name="Klenk H.-P."/>
        </authorList>
    </citation>
    <scope>NUCLEOTIDE SEQUENCE [LARGE SCALE GENOMIC DNA]</scope>
    <source>
        <strain evidence="1 2">DSM 23040</strain>
    </source>
</reference>
<organism evidence="1 2">
    <name type="scientific">Helcobacillus massiliensis</name>
    <dbReference type="NCBI Taxonomy" id="521392"/>
    <lineage>
        <taxon>Bacteria</taxon>
        <taxon>Bacillati</taxon>
        <taxon>Actinomycetota</taxon>
        <taxon>Actinomycetes</taxon>
        <taxon>Micrococcales</taxon>
        <taxon>Dermabacteraceae</taxon>
        <taxon>Helcobacillus</taxon>
    </lineage>
</organism>
<evidence type="ECO:0008006" key="3">
    <source>
        <dbReference type="Google" id="ProtNLM"/>
    </source>
</evidence>
<dbReference type="EMBL" id="JACHWP010000001">
    <property type="protein sequence ID" value="MBB3022668.1"/>
    <property type="molecule type" value="Genomic_DNA"/>
</dbReference>
<protein>
    <recommendedName>
        <fullName evidence="3">EcsC family protein</fullName>
    </recommendedName>
</protein>
<keyword evidence="2" id="KW-1185">Reference proteome</keyword>
<evidence type="ECO:0000313" key="1">
    <source>
        <dbReference type="EMBL" id="MBB3022668.1"/>
    </source>
</evidence>
<accession>A0A839QSN8</accession>
<proteinExistence type="predicted"/>
<evidence type="ECO:0000313" key="2">
    <source>
        <dbReference type="Proteomes" id="UP000568050"/>
    </source>
</evidence>
<dbReference type="AlphaFoldDB" id="A0A839QSN8"/>
<comment type="caution">
    <text evidence="1">The sequence shown here is derived from an EMBL/GenBank/DDBJ whole genome shotgun (WGS) entry which is preliminary data.</text>
</comment>
<name>A0A839QSN8_9MICO</name>
<sequence length="244" mass="25660">MAAAKRADTDALTPEEAGVQIADRHFALIDRALALQAPLANKYIDGIRRKRPELTDDQVVRRIEKQFLTLATATGAGVGGTAALPGVGTALAVGLTAGEGAAFAEACAFLALSVARVRGVDMTDPERRRMVTLGIIGGERGSEIVAKALGKQGAQWSTVLDGIAPDFVMAQVNKRVKKWIQRRAATRLGGVWLGRLAPFGLGAAIGGFGNRAVAKSVIDASREIFSHAHTTTIEGAKKDERPSP</sequence>